<dbReference type="InterPro" id="IPR029058">
    <property type="entry name" value="AB_hydrolase_fold"/>
</dbReference>
<dbReference type="Proteomes" id="UP000515150">
    <property type="component" value="Chromosome 6"/>
</dbReference>
<dbReference type="KEGG" id="bspl:114856852"/>
<dbReference type="PANTHER" id="PTHR11440">
    <property type="entry name" value="LECITHIN-CHOLESTEROL ACYLTRANSFERASE-RELATED"/>
    <property type="match status" value="1"/>
</dbReference>
<dbReference type="InterPro" id="IPR003386">
    <property type="entry name" value="LACT/PDAT_acylTrfase"/>
</dbReference>
<evidence type="ECO:0000256" key="1">
    <source>
        <dbReference type="ARBA" id="ARBA00010701"/>
    </source>
</evidence>
<accession>A0A6P7MRT6</accession>
<reference evidence="4" key="1">
    <citation type="submission" date="2025-08" db="UniProtKB">
        <authorList>
            <consortium name="RefSeq"/>
        </authorList>
    </citation>
    <scope>IDENTIFICATION</scope>
</reference>
<evidence type="ECO:0000313" key="4">
    <source>
        <dbReference type="RefSeq" id="XP_029008489.1"/>
    </source>
</evidence>
<dbReference type="GO" id="GO:0008374">
    <property type="term" value="F:O-acyltransferase activity"/>
    <property type="evidence" value="ECO:0007669"/>
    <property type="project" value="InterPro"/>
</dbReference>
<organism evidence="3 4">
    <name type="scientific">Betta splendens</name>
    <name type="common">Siamese fighting fish</name>
    <dbReference type="NCBI Taxonomy" id="158456"/>
    <lineage>
        <taxon>Eukaryota</taxon>
        <taxon>Metazoa</taxon>
        <taxon>Chordata</taxon>
        <taxon>Craniata</taxon>
        <taxon>Vertebrata</taxon>
        <taxon>Euteleostomi</taxon>
        <taxon>Actinopterygii</taxon>
        <taxon>Neopterygii</taxon>
        <taxon>Teleostei</taxon>
        <taxon>Neoteleostei</taxon>
        <taxon>Acanthomorphata</taxon>
        <taxon>Anabantaria</taxon>
        <taxon>Anabantiformes</taxon>
        <taxon>Anabantoidei</taxon>
        <taxon>Osphronemidae</taxon>
        <taxon>Betta</taxon>
    </lineage>
</organism>
<sequence length="422" mass="47337">MAGWLRIAAPSSLLQVGLLLLLLKARSSGKPFKKCAGDEPCVSSRPPVVIIPGDLGNQLEAKLDKPSVVHYICYKKTDSYFTLWLNLELLVPVAIDCWVDNIRLVYNSTTHTTSFPPGVDVRVPGNFGQTSPLEYLDPSRDSVGMYFFIIVQTLVDKGYTRDDDVRGAPYDWRKAPNENKQYFLDLQNMIEDMAKKAGGPVVLIAHSMGNLYTLYFLNQQPQAWKDKYIKSFIAIGPPWAGVAKTLRVVISGDNDRIPVISPLKMRSQQRTAVSTSWLFPYVHTWPKDQVLVQTPTANYTVLDYQQLYSDLDFKDGWLMRQDTESLIFDLTPPGVEVHCLYGTGINTSESFVYSDKFPNVEPKVVYGDGDGTVNLRSAIQCGRWIGKQKQPVTLKELPGCEHVTMLLNVTTVNYILSVLDSP</sequence>
<evidence type="ECO:0000313" key="3">
    <source>
        <dbReference type="Proteomes" id="UP000515150"/>
    </source>
</evidence>
<protein>
    <submittedName>
        <fullName evidence="4">Group XV phospholipase A2</fullName>
    </submittedName>
</protein>
<dbReference type="Pfam" id="PF02450">
    <property type="entry name" value="LCAT"/>
    <property type="match status" value="1"/>
</dbReference>
<gene>
    <name evidence="4" type="primary">pla2g15</name>
</gene>
<dbReference type="SUPFAM" id="SSF53474">
    <property type="entry name" value="alpha/beta-Hydrolases"/>
    <property type="match status" value="1"/>
</dbReference>
<dbReference type="GO" id="GO:0006629">
    <property type="term" value="P:lipid metabolic process"/>
    <property type="evidence" value="ECO:0007669"/>
    <property type="project" value="InterPro"/>
</dbReference>
<dbReference type="InParanoid" id="A0A6P7MRT6"/>
<name>A0A6P7MRT6_BETSP</name>
<evidence type="ECO:0000256" key="2">
    <source>
        <dbReference type="SAM" id="SignalP"/>
    </source>
</evidence>
<feature type="signal peptide" evidence="2">
    <location>
        <begin position="1"/>
        <end position="29"/>
    </location>
</feature>
<dbReference type="CTD" id="23659"/>
<keyword evidence="3" id="KW-1185">Reference proteome</keyword>
<dbReference type="RefSeq" id="XP_029008489.1">
    <property type="nucleotide sequence ID" value="XM_029152656.2"/>
</dbReference>
<feature type="chain" id="PRO_5027700523" evidence="2">
    <location>
        <begin position="30"/>
        <end position="422"/>
    </location>
</feature>
<comment type="similarity">
    <text evidence="1">Belongs to the AB hydrolase superfamily. Lipase family.</text>
</comment>
<dbReference type="OrthoDB" id="190846at2759"/>
<keyword evidence="2" id="KW-0732">Signal</keyword>
<dbReference type="GeneID" id="114856852"/>
<dbReference type="AlphaFoldDB" id="A0A6P7MRT6"/>
<proteinExistence type="inferred from homology"/>
<dbReference type="Gene3D" id="3.40.50.1820">
    <property type="entry name" value="alpha/beta hydrolase"/>
    <property type="match status" value="1"/>
</dbReference>